<evidence type="ECO:0000256" key="14">
    <source>
        <dbReference type="ARBA" id="ARBA00053203"/>
    </source>
</evidence>
<gene>
    <name evidence="22" type="primary">S100A13</name>
</gene>
<keyword evidence="23" id="KW-1267">Proteomics identification</keyword>
<dbReference type="STRING" id="9796.ENSECAP00000021474"/>
<keyword evidence="6" id="KW-0964">Secreted</keyword>
<dbReference type="VGNC" id="VGNC:22649">
    <property type="gene designation" value="S100A13"/>
</dbReference>
<evidence type="ECO:0000256" key="10">
    <source>
        <dbReference type="ARBA" id="ARBA00022837"/>
    </source>
</evidence>
<feature type="region of interest" description="Disordered" evidence="18">
    <location>
        <begin position="81"/>
        <end position="102"/>
    </location>
</feature>
<keyword evidence="8" id="KW-0479">Metal-binding</keyword>
<name>F6YZ13_HORSE</name>
<evidence type="ECO:0000256" key="18">
    <source>
        <dbReference type="SAM" id="MobiDB-lite"/>
    </source>
</evidence>
<evidence type="ECO:0000313" key="22">
    <source>
        <dbReference type="VGNC" id="VGNC:22649"/>
    </source>
</evidence>
<keyword evidence="9" id="KW-0677">Repeat</keyword>
<reference evidence="20" key="3">
    <citation type="submission" date="2025-09" db="UniProtKB">
        <authorList>
            <consortium name="Ensembl"/>
        </authorList>
    </citation>
    <scope>IDENTIFICATION</scope>
    <source>
        <strain evidence="20">Thoroughbred</strain>
    </source>
</reference>
<dbReference type="InterPro" id="IPR011992">
    <property type="entry name" value="EF-hand-dom_pair"/>
</dbReference>
<protein>
    <recommendedName>
        <fullName evidence="16">Protein S100-A13</fullName>
    </recommendedName>
    <alternativeName>
        <fullName evidence="17">S100 calcium-binding protein A13</fullName>
    </alternativeName>
</protein>
<comment type="function">
    <text evidence="14">Plays a role in the export of proteins that lack a signal peptide and are secreted by an alternative pathway. Binds two calcium ions per subunit. Binds one copper ion. Binding of one copper ion does not interfere with calcium binding. Required for the copper-dependent stress-induced export of IL1A and FGF1. The calcium-free protein binds to lipid vesicles containing phosphatidylserine, but not to vesicles containing phosphatidylcholine.</text>
</comment>
<evidence type="ECO:0000313" key="20">
    <source>
        <dbReference type="Ensembl" id="ENSECAP00000021474.2"/>
    </source>
</evidence>
<dbReference type="GO" id="GO:0015031">
    <property type="term" value="P:protein transport"/>
    <property type="evidence" value="ECO:0007669"/>
    <property type="project" value="UniProtKB-KW"/>
</dbReference>
<evidence type="ECO:0000256" key="1">
    <source>
        <dbReference type="ARBA" id="ARBA00004496"/>
    </source>
</evidence>
<keyword evidence="7" id="KW-0597">Phosphoprotein</keyword>
<feature type="domain" description="S100/CaBP-9k-type calcium binding subdomain" evidence="19">
    <location>
        <begin position="149"/>
        <end position="191"/>
    </location>
</feature>
<dbReference type="SUPFAM" id="SSF47473">
    <property type="entry name" value="EF-hand"/>
    <property type="match status" value="1"/>
</dbReference>
<evidence type="ECO:0000256" key="15">
    <source>
        <dbReference type="ARBA" id="ARBA00063552"/>
    </source>
</evidence>
<dbReference type="SMART" id="SM01394">
    <property type="entry name" value="S_100"/>
    <property type="match status" value="1"/>
</dbReference>
<dbReference type="Gene3D" id="1.10.238.10">
    <property type="entry name" value="EF-hand"/>
    <property type="match status" value="1"/>
</dbReference>
<evidence type="ECO:0000256" key="3">
    <source>
        <dbReference type="ARBA" id="ARBA00007323"/>
    </source>
</evidence>
<evidence type="ECO:0000256" key="4">
    <source>
        <dbReference type="ARBA" id="ARBA00022448"/>
    </source>
</evidence>
<evidence type="ECO:0000256" key="9">
    <source>
        <dbReference type="ARBA" id="ARBA00022737"/>
    </source>
</evidence>
<evidence type="ECO:0000256" key="5">
    <source>
        <dbReference type="ARBA" id="ARBA00022490"/>
    </source>
</evidence>
<evidence type="ECO:0000256" key="2">
    <source>
        <dbReference type="ARBA" id="ARBA00004613"/>
    </source>
</evidence>
<evidence type="ECO:0000256" key="7">
    <source>
        <dbReference type="ARBA" id="ARBA00022553"/>
    </source>
</evidence>
<evidence type="ECO:0000256" key="12">
    <source>
        <dbReference type="ARBA" id="ARBA00023008"/>
    </source>
</evidence>
<dbReference type="HOGENOM" id="CLU_138624_3_0_1"/>
<evidence type="ECO:0000256" key="13">
    <source>
        <dbReference type="ARBA" id="ARBA00023121"/>
    </source>
</evidence>
<evidence type="ECO:0000256" key="16">
    <source>
        <dbReference type="ARBA" id="ARBA00069237"/>
    </source>
</evidence>
<reference evidence="20 21" key="1">
    <citation type="journal article" date="2009" name="Science">
        <title>Genome sequence, comparative analysis, and population genetics of the domestic horse.</title>
        <authorList>
            <consortium name="Broad Institute Genome Sequencing Platform"/>
            <consortium name="Broad Institute Whole Genome Assembly Team"/>
            <person name="Wade C.M."/>
            <person name="Giulotto E."/>
            <person name="Sigurdsson S."/>
            <person name="Zoli M."/>
            <person name="Gnerre S."/>
            <person name="Imsland F."/>
            <person name="Lear T.L."/>
            <person name="Adelson D.L."/>
            <person name="Bailey E."/>
            <person name="Bellone R.R."/>
            <person name="Bloecker H."/>
            <person name="Distl O."/>
            <person name="Edgar R.C."/>
            <person name="Garber M."/>
            <person name="Leeb T."/>
            <person name="Mauceli E."/>
            <person name="MacLeod J.N."/>
            <person name="Penedo M.C.T."/>
            <person name="Raison J.M."/>
            <person name="Sharpe T."/>
            <person name="Vogel J."/>
            <person name="Andersson L."/>
            <person name="Antczak D.F."/>
            <person name="Biagi T."/>
            <person name="Binns M.M."/>
            <person name="Chowdhary B.P."/>
            <person name="Coleman S.J."/>
            <person name="Della Valle G."/>
            <person name="Fryc S."/>
            <person name="Guerin G."/>
            <person name="Hasegawa T."/>
            <person name="Hill E.W."/>
            <person name="Jurka J."/>
            <person name="Kiialainen A."/>
            <person name="Lindgren G."/>
            <person name="Liu J."/>
            <person name="Magnani E."/>
            <person name="Mickelson J.R."/>
            <person name="Murray J."/>
            <person name="Nergadze S.G."/>
            <person name="Onofrio R."/>
            <person name="Pedroni S."/>
            <person name="Piras M.F."/>
            <person name="Raudsepp T."/>
            <person name="Rocchi M."/>
            <person name="Roeed K.H."/>
            <person name="Ryder O.A."/>
            <person name="Searle S."/>
            <person name="Skow L."/>
            <person name="Swinburne J.E."/>
            <person name="Syvaenen A.C."/>
            <person name="Tozaki T."/>
            <person name="Valberg S.J."/>
            <person name="Vaudin M."/>
            <person name="White J.R."/>
            <person name="Zody M.C."/>
            <person name="Lander E.S."/>
            <person name="Lindblad-Toh K."/>
        </authorList>
    </citation>
    <scope>NUCLEOTIDE SEQUENCE [LARGE SCALE GENOMIC DNA]</scope>
    <source>
        <strain evidence="20 21">Thoroughbred</strain>
    </source>
</reference>
<evidence type="ECO:0000256" key="6">
    <source>
        <dbReference type="ARBA" id="ARBA00022525"/>
    </source>
</evidence>
<comment type="subcellular location">
    <subcellularLocation>
        <location evidence="1">Cytoplasm</location>
    </subcellularLocation>
    <subcellularLocation>
        <location evidence="2">Secreted</location>
    </subcellularLocation>
</comment>
<dbReference type="Bgee" id="ENSECAG00000024049">
    <property type="expression patterns" value="Expressed in spinal cord and 23 other cell types or tissues"/>
</dbReference>
<evidence type="ECO:0000259" key="19">
    <source>
        <dbReference type="SMART" id="SM01394"/>
    </source>
</evidence>
<dbReference type="GO" id="GO:0005576">
    <property type="term" value="C:extracellular region"/>
    <property type="evidence" value="ECO:0007669"/>
    <property type="project" value="UniProtKB-SubCell"/>
</dbReference>
<dbReference type="PaxDb" id="9796-ENSECAP00000021474"/>
<keyword evidence="4" id="KW-0813">Transport</keyword>
<evidence type="ECO:0000256" key="8">
    <source>
        <dbReference type="ARBA" id="ARBA00022723"/>
    </source>
</evidence>
<keyword evidence="21" id="KW-1185">Reference proteome</keyword>
<dbReference type="GO" id="GO:0046872">
    <property type="term" value="F:metal ion binding"/>
    <property type="evidence" value="ECO:0007669"/>
    <property type="project" value="UniProtKB-KW"/>
</dbReference>
<dbReference type="PANTHER" id="PTHR11639">
    <property type="entry name" value="S100 CALCIUM-BINDING PROTEIN"/>
    <property type="match status" value="1"/>
</dbReference>
<dbReference type="Proteomes" id="UP000002281">
    <property type="component" value="Chromosome 5"/>
</dbReference>
<dbReference type="FunCoup" id="F6YZ13">
    <property type="interactions" value="125"/>
</dbReference>
<evidence type="ECO:0000256" key="11">
    <source>
        <dbReference type="ARBA" id="ARBA00022927"/>
    </source>
</evidence>
<keyword evidence="10" id="KW-0106">Calcium</keyword>
<sequence>SSAPGLVLAAPLLLARVSRVPSPWRRLRSIFSPWASRSLPRSPLKQGFRKWLWEIKSGGGWKRGGCVGVCPSCRRPLPQGGECRSQALPGRGQSAESRAGPCGRETGAGSACGVLGSALCAAAPEGGQPCEDISSSPRVLMAAEPLTELEAAIETVVTTFFTFAGREGRKGSLSVNEFKELATQQLPHLLKDVGSLDEKMKSLDVNQDSELKFHEYWRLIGELAKEIRKEKAQEIRKK</sequence>
<keyword evidence="13" id="KW-0446">Lipid-binding</keyword>
<dbReference type="GO" id="GO:0008289">
    <property type="term" value="F:lipid binding"/>
    <property type="evidence" value="ECO:0007669"/>
    <property type="project" value="UniProtKB-KW"/>
</dbReference>
<evidence type="ECO:0007829" key="23">
    <source>
        <dbReference type="PeptideAtlas" id="F6YZ13"/>
    </source>
</evidence>
<keyword evidence="5" id="KW-0963">Cytoplasm</keyword>
<accession>F6YZ13</accession>
<dbReference type="GeneTree" id="ENSGT00940000161854"/>
<dbReference type="AlphaFoldDB" id="F6YZ13"/>
<organism evidence="20 21">
    <name type="scientific">Equus caballus</name>
    <name type="common">Horse</name>
    <dbReference type="NCBI Taxonomy" id="9796"/>
    <lineage>
        <taxon>Eukaryota</taxon>
        <taxon>Metazoa</taxon>
        <taxon>Chordata</taxon>
        <taxon>Craniata</taxon>
        <taxon>Vertebrata</taxon>
        <taxon>Euteleostomi</taxon>
        <taxon>Mammalia</taxon>
        <taxon>Eutheria</taxon>
        <taxon>Laurasiatheria</taxon>
        <taxon>Perissodactyla</taxon>
        <taxon>Equidae</taxon>
        <taxon>Equus</taxon>
    </lineage>
</organism>
<dbReference type="Pfam" id="PF01023">
    <property type="entry name" value="S_100"/>
    <property type="match status" value="1"/>
</dbReference>
<evidence type="ECO:0000313" key="21">
    <source>
        <dbReference type="Proteomes" id="UP000002281"/>
    </source>
</evidence>
<reference evidence="20" key="2">
    <citation type="submission" date="2025-08" db="UniProtKB">
        <authorList>
            <consortium name="Ensembl"/>
        </authorList>
    </citation>
    <scope>IDENTIFICATION</scope>
    <source>
        <strain evidence="20">Thoroughbred</strain>
    </source>
</reference>
<dbReference type="InterPro" id="IPR013787">
    <property type="entry name" value="S100_Ca-bd_sub"/>
</dbReference>
<keyword evidence="11" id="KW-0653">Protein transport</keyword>
<dbReference type="Ensembl" id="ENSECAT00000025793.3">
    <property type="protein sequence ID" value="ENSECAP00000021474.2"/>
    <property type="gene ID" value="ENSECAG00000024049.3"/>
</dbReference>
<comment type="subunit">
    <text evidence="15">Homodimer. Part of a copper-dependent multiprotein complex containing S100A13, FGF1 and SYT1. Interacts with FGF1 and SYT1. Interacts with IL1A.</text>
</comment>
<dbReference type="GO" id="GO:0005737">
    <property type="term" value="C:cytoplasm"/>
    <property type="evidence" value="ECO:0007669"/>
    <property type="project" value="UniProtKB-SubCell"/>
</dbReference>
<dbReference type="FunFam" id="1.10.238.10:FF:000260">
    <property type="entry name" value="Protein S100-A13"/>
    <property type="match status" value="1"/>
</dbReference>
<dbReference type="CDD" id="cd05022">
    <property type="entry name" value="S-100A13"/>
    <property type="match status" value="1"/>
</dbReference>
<dbReference type="InParanoid" id="F6YZ13"/>
<evidence type="ECO:0000256" key="17">
    <source>
        <dbReference type="ARBA" id="ARBA00076815"/>
    </source>
</evidence>
<keyword evidence="12" id="KW-0186">Copper</keyword>
<comment type="similarity">
    <text evidence="3">Belongs to the S-100 family.</text>
</comment>
<proteinExistence type="evidence at protein level"/>
<dbReference type="PANTHER" id="PTHR11639:SF57">
    <property type="entry name" value="PROTEIN S100-A13"/>
    <property type="match status" value="1"/>
</dbReference>